<accession>A0A843U7W1</accession>
<evidence type="ECO:0000313" key="4">
    <source>
        <dbReference type="EMBL" id="MQL78090.1"/>
    </source>
</evidence>
<feature type="chain" id="PRO_5032391205" evidence="3">
    <location>
        <begin position="20"/>
        <end position="108"/>
    </location>
</feature>
<dbReference type="AlphaFoldDB" id="A0A843U7W1"/>
<dbReference type="InterPro" id="IPR035995">
    <property type="entry name" value="Bowman-Birk_prot_inh"/>
</dbReference>
<comment type="caution">
    <text evidence="4">The sequence shown here is derived from an EMBL/GenBank/DDBJ whole genome shotgun (WGS) entry which is preliminary data.</text>
</comment>
<reference evidence="4" key="1">
    <citation type="submission" date="2017-07" db="EMBL/GenBank/DDBJ databases">
        <title>Taro Niue Genome Assembly and Annotation.</title>
        <authorList>
            <person name="Atibalentja N."/>
            <person name="Keating K."/>
            <person name="Fields C.J."/>
        </authorList>
    </citation>
    <scope>NUCLEOTIDE SEQUENCE</scope>
    <source>
        <strain evidence="4">Niue_2</strain>
        <tissue evidence="4">Leaf</tissue>
    </source>
</reference>
<gene>
    <name evidence="4" type="ORF">Taro_010511</name>
</gene>
<organism evidence="4 5">
    <name type="scientific">Colocasia esculenta</name>
    <name type="common">Wild taro</name>
    <name type="synonym">Arum esculentum</name>
    <dbReference type="NCBI Taxonomy" id="4460"/>
    <lineage>
        <taxon>Eukaryota</taxon>
        <taxon>Viridiplantae</taxon>
        <taxon>Streptophyta</taxon>
        <taxon>Embryophyta</taxon>
        <taxon>Tracheophyta</taxon>
        <taxon>Spermatophyta</taxon>
        <taxon>Magnoliopsida</taxon>
        <taxon>Liliopsida</taxon>
        <taxon>Araceae</taxon>
        <taxon>Aroideae</taxon>
        <taxon>Colocasieae</taxon>
        <taxon>Colocasia</taxon>
    </lineage>
</organism>
<keyword evidence="2" id="KW-1015">Disulfide bond</keyword>
<keyword evidence="5" id="KW-1185">Reference proteome</keyword>
<proteinExistence type="predicted"/>
<evidence type="ECO:0000256" key="3">
    <source>
        <dbReference type="SAM" id="SignalP"/>
    </source>
</evidence>
<dbReference type="Proteomes" id="UP000652761">
    <property type="component" value="Unassembled WGS sequence"/>
</dbReference>
<evidence type="ECO:0000313" key="5">
    <source>
        <dbReference type="Proteomes" id="UP000652761"/>
    </source>
</evidence>
<evidence type="ECO:0000256" key="2">
    <source>
        <dbReference type="ARBA" id="ARBA00023157"/>
    </source>
</evidence>
<dbReference type="OrthoDB" id="10435357at2759"/>
<dbReference type="GO" id="GO:0005576">
    <property type="term" value="C:extracellular region"/>
    <property type="evidence" value="ECO:0007669"/>
    <property type="project" value="InterPro"/>
</dbReference>
<name>A0A843U7W1_COLES</name>
<feature type="signal peptide" evidence="3">
    <location>
        <begin position="1"/>
        <end position="19"/>
    </location>
</feature>
<protein>
    <submittedName>
        <fullName evidence="4">Uncharacterized protein</fullName>
    </submittedName>
</protein>
<dbReference type="GO" id="GO:0004867">
    <property type="term" value="F:serine-type endopeptidase inhibitor activity"/>
    <property type="evidence" value="ECO:0007669"/>
    <property type="project" value="InterPro"/>
</dbReference>
<keyword evidence="3" id="KW-0732">Signal</keyword>
<evidence type="ECO:0000256" key="1">
    <source>
        <dbReference type="ARBA" id="ARBA00022690"/>
    </source>
</evidence>
<keyword evidence="1" id="KW-0646">Protease inhibitor</keyword>
<dbReference type="EMBL" id="NMUH01000381">
    <property type="protein sequence ID" value="MQL78090.1"/>
    <property type="molecule type" value="Genomic_DNA"/>
</dbReference>
<dbReference type="SUPFAM" id="SSF57247">
    <property type="entry name" value="Bowman-Birk inhibitor, BBI"/>
    <property type="match status" value="1"/>
</dbReference>
<sequence length="108" mass="12036">MLGFSILLRIMIMFMILSAIPCSSLRDPFVGLPLRAGGNRVRSRMQCCSECTCVEKWCICMDRSRFGCYKDCGFCQCYDKPVSTCYCMDVLGKCPPSCALSPDPAAVY</sequence>